<comment type="caution">
    <text evidence="2">The sequence shown here is derived from an EMBL/GenBank/DDBJ whole genome shotgun (WGS) entry which is preliminary data.</text>
</comment>
<protein>
    <submittedName>
        <fullName evidence="2">Uncharacterized protein</fullName>
    </submittedName>
</protein>
<sequence>MQHTFLPTAPVARHPFRQALVLTRIEQARTRDDNDIKLFALAFSAFFICFYTFIG</sequence>
<organism evidence="2 3">
    <name type="scientific">Sphingomonas psychrolutea</name>
    <dbReference type="NCBI Taxonomy" id="1259676"/>
    <lineage>
        <taxon>Bacteria</taxon>
        <taxon>Pseudomonadati</taxon>
        <taxon>Pseudomonadota</taxon>
        <taxon>Alphaproteobacteria</taxon>
        <taxon>Sphingomonadales</taxon>
        <taxon>Sphingomonadaceae</taxon>
        <taxon>Sphingomonas</taxon>
    </lineage>
</organism>
<dbReference type="EMBL" id="BMDW01000003">
    <property type="protein sequence ID" value="GGA39479.1"/>
    <property type="molecule type" value="Genomic_DNA"/>
</dbReference>
<feature type="transmembrane region" description="Helical" evidence="1">
    <location>
        <begin position="36"/>
        <end position="54"/>
    </location>
</feature>
<evidence type="ECO:0000256" key="1">
    <source>
        <dbReference type="SAM" id="Phobius"/>
    </source>
</evidence>
<keyword evidence="1" id="KW-0472">Membrane</keyword>
<name>A0ABQ1G9Y6_9SPHN</name>
<keyword evidence="3" id="KW-1185">Reference proteome</keyword>
<reference evidence="3" key="1">
    <citation type="journal article" date="2019" name="Int. J. Syst. Evol. Microbiol.">
        <title>The Global Catalogue of Microorganisms (GCM) 10K type strain sequencing project: providing services to taxonomists for standard genome sequencing and annotation.</title>
        <authorList>
            <consortium name="The Broad Institute Genomics Platform"/>
            <consortium name="The Broad Institute Genome Sequencing Center for Infectious Disease"/>
            <person name="Wu L."/>
            <person name="Ma J."/>
        </authorList>
    </citation>
    <scope>NUCLEOTIDE SEQUENCE [LARGE SCALE GENOMIC DNA]</scope>
    <source>
        <strain evidence="3">CGMCC 1.10106</strain>
    </source>
</reference>
<evidence type="ECO:0000313" key="3">
    <source>
        <dbReference type="Proteomes" id="UP000618591"/>
    </source>
</evidence>
<keyword evidence="1" id="KW-0812">Transmembrane</keyword>
<accession>A0ABQ1G9Y6</accession>
<keyword evidence="1" id="KW-1133">Transmembrane helix</keyword>
<dbReference type="Proteomes" id="UP000618591">
    <property type="component" value="Unassembled WGS sequence"/>
</dbReference>
<dbReference type="RefSeq" id="WP_188445497.1">
    <property type="nucleotide sequence ID" value="NZ_BMDW01000003.1"/>
</dbReference>
<gene>
    <name evidence="2" type="ORF">GCM10011395_07200</name>
</gene>
<proteinExistence type="predicted"/>
<evidence type="ECO:0000313" key="2">
    <source>
        <dbReference type="EMBL" id="GGA39479.1"/>
    </source>
</evidence>